<organism evidence="3 4">
    <name type="scientific">Fusarium acutatum</name>
    <dbReference type="NCBI Taxonomy" id="78861"/>
    <lineage>
        <taxon>Eukaryota</taxon>
        <taxon>Fungi</taxon>
        <taxon>Dikarya</taxon>
        <taxon>Ascomycota</taxon>
        <taxon>Pezizomycotina</taxon>
        <taxon>Sordariomycetes</taxon>
        <taxon>Hypocreomycetidae</taxon>
        <taxon>Hypocreales</taxon>
        <taxon>Nectriaceae</taxon>
        <taxon>Fusarium</taxon>
        <taxon>Fusarium fujikuroi species complex</taxon>
    </lineage>
</organism>
<evidence type="ECO:0000256" key="2">
    <source>
        <dbReference type="SAM" id="SignalP"/>
    </source>
</evidence>
<dbReference type="AlphaFoldDB" id="A0A8H4JPB3"/>
<evidence type="ECO:0000256" key="1">
    <source>
        <dbReference type="SAM" id="MobiDB-lite"/>
    </source>
</evidence>
<accession>A0A8H4JPB3</accession>
<keyword evidence="2" id="KW-0732">Signal</keyword>
<dbReference type="OrthoDB" id="5048846at2759"/>
<evidence type="ECO:0000313" key="3">
    <source>
        <dbReference type="EMBL" id="KAF4435860.1"/>
    </source>
</evidence>
<comment type="caution">
    <text evidence="3">The sequence shown here is derived from an EMBL/GenBank/DDBJ whole genome shotgun (WGS) entry which is preliminary data.</text>
</comment>
<feature type="compositionally biased region" description="Basic and acidic residues" evidence="1">
    <location>
        <begin position="249"/>
        <end position="260"/>
    </location>
</feature>
<sequence>MASPCLSRLLLIFLVGATHVVAHPMNKDGPAESGSVVVERSPCVKWKPKEENHKHDHVHHGSEEPTVIFQNITVNLDDKDVSKHKPEANGDEESTKTEYPSEVSSKNDKNMGTTHNHKDLKRREEFGKLSDETVKEMNELAQRYKKLSPEDKKKYWRDLSKKAKARKSHQQYTQEQKGKFKKYKGYKPKDDEPKFKIHLWKPTGYKRDEASHHKDELAPTKEKGVEKKRKSWRRCVPWWVILAIEMSKKEKAKKEEEIKKKSNRPPSTKSIPHTVDKTSDAFNKKPIEENETQKKKGSGLNGKKPDSSAMQQKKNKESKQKSEVQPNTASEYPLDRYANQGKKSLAARFLPPPYPIPPYNWDDLKKAIRKAKLTGNIEEYSHKVKEGKLHSGKYDKDPMDLITGPKQPTADHLKNTDHEKGSHTPSERKGDYSQGQEEQTNKASKYSKDEHSNQRRSSLAARSVLVSGWPF</sequence>
<keyword evidence="4" id="KW-1185">Reference proteome</keyword>
<feature type="region of interest" description="Disordered" evidence="1">
    <location>
        <begin position="375"/>
        <end position="471"/>
    </location>
</feature>
<feature type="signal peptide" evidence="2">
    <location>
        <begin position="1"/>
        <end position="22"/>
    </location>
</feature>
<proteinExistence type="predicted"/>
<feature type="region of interest" description="Disordered" evidence="1">
    <location>
        <begin position="204"/>
        <end position="231"/>
    </location>
</feature>
<feature type="region of interest" description="Disordered" evidence="1">
    <location>
        <begin position="249"/>
        <end position="361"/>
    </location>
</feature>
<feature type="region of interest" description="Disordered" evidence="1">
    <location>
        <begin position="77"/>
        <end position="117"/>
    </location>
</feature>
<evidence type="ECO:0000313" key="4">
    <source>
        <dbReference type="Proteomes" id="UP000536711"/>
    </source>
</evidence>
<feature type="compositionally biased region" description="Basic and acidic residues" evidence="1">
    <location>
        <begin position="379"/>
        <end position="399"/>
    </location>
</feature>
<gene>
    <name evidence="3" type="ORF">FACUT_6852</name>
</gene>
<protein>
    <submittedName>
        <fullName evidence="3">Uncharacterized protein</fullName>
    </submittedName>
</protein>
<dbReference type="EMBL" id="JAADJF010000164">
    <property type="protein sequence ID" value="KAF4435860.1"/>
    <property type="molecule type" value="Genomic_DNA"/>
</dbReference>
<dbReference type="Proteomes" id="UP000536711">
    <property type="component" value="Unassembled WGS sequence"/>
</dbReference>
<reference evidence="3 4" key="1">
    <citation type="submission" date="2020-01" db="EMBL/GenBank/DDBJ databases">
        <title>Identification and distribution of gene clusters putatively required for synthesis of sphingolipid metabolism inhibitors in phylogenetically diverse species of the filamentous fungus Fusarium.</title>
        <authorList>
            <person name="Kim H.-S."/>
            <person name="Busman M."/>
            <person name="Brown D.W."/>
            <person name="Divon H."/>
            <person name="Uhlig S."/>
            <person name="Proctor R.H."/>
        </authorList>
    </citation>
    <scope>NUCLEOTIDE SEQUENCE [LARGE SCALE GENOMIC DNA]</scope>
    <source>
        <strain evidence="3 4">NRRL 13308</strain>
    </source>
</reference>
<feature type="compositionally biased region" description="Basic and acidic residues" evidence="1">
    <location>
        <begin position="274"/>
        <end position="294"/>
    </location>
</feature>
<feature type="compositionally biased region" description="Basic and acidic residues" evidence="1">
    <location>
        <begin position="77"/>
        <end position="96"/>
    </location>
</feature>
<feature type="compositionally biased region" description="Polar residues" evidence="1">
    <location>
        <begin position="433"/>
        <end position="444"/>
    </location>
</feature>
<feature type="compositionally biased region" description="Basic and acidic residues" evidence="1">
    <location>
        <begin position="409"/>
        <end position="431"/>
    </location>
</feature>
<name>A0A8H4JPB3_9HYPO</name>
<feature type="chain" id="PRO_5034652461" evidence="2">
    <location>
        <begin position="23"/>
        <end position="471"/>
    </location>
</feature>
<feature type="compositionally biased region" description="Basic and acidic residues" evidence="1">
    <location>
        <begin position="205"/>
        <end position="225"/>
    </location>
</feature>
<feature type="region of interest" description="Disordered" evidence="1">
    <location>
        <begin position="160"/>
        <end position="189"/>
    </location>
</feature>